<evidence type="ECO:0000313" key="1">
    <source>
        <dbReference type="EMBL" id="QNS02443.1"/>
    </source>
</evidence>
<name>A0A7H1B138_9ACTN</name>
<organism evidence="1 2">
    <name type="scientific">Streptomyces xanthii</name>
    <dbReference type="NCBI Taxonomy" id="2768069"/>
    <lineage>
        <taxon>Bacteria</taxon>
        <taxon>Bacillati</taxon>
        <taxon>Actinomycetota</taxon>
        <taxon>Actinomycetes</taxon>
        <taxon>Kitasatosporales</taxon>
        <taxon>Streptomycetaceae</taxon>
        <taxon>Streptomyces</taxon>
    </lineage>
</organism>
<dbReference type="Proteomes" id="UP000516428">
    <property type="component" value="Chromosome"/>
</dbReference>
<keyword evidence="2" id="KW-1185">Reference proteome</keyword>
<dbReference type="AlphaFoldDB" id="A0A7H1B138"/>
<dbReference type="RefSeq" id="WP_188335198.1">
    <property type="nucleotide sequence ID" value="NZ_CP061281.1"/>
</dbReference>
<sequence>MQTITTHPDDLLTYDAPTAGDWLLPPPNPADRLPCHVDPRDLRRLDLHALLTAAGVAPSPGDTEAIERLSALPDSVHHALRRWLGTCGRCGSTT</sequence>
<accession>A0A7H1B138</accession>
<evidence type="ECO:0000313" key="2">
    <source>
        <dbReference type="Proteomes" id="UP000516428"/>
    </source>
</evidence>
<gene>
    <name evidence="1" type="ORF">IAG42_01645</name>
</gene>
<reference evidence="1 2" key="1">
    <citation type="submission" date="2020-09" db="EMBL/GenBank/DDBJ databases">
        <title>A novel species.</title>
        <authorList>
            <person name="Gao J."/>
        </authorList>
    </citation>
    <scope>NUCLEOTIDE SEQUENCE [LARGE SCALE GENOMIC DNA]</scope>
    <source>
        <strain evidence="1 2">CRXT-Y-14</strain>
    </source>
</reference>
<dbReference type="EMBL" id="CP061281">
    <property type="protein sequence ID" value="QNS02443.1"/>
    <property type="molecule type" value="Genomic_DNA"/>
</dbReference>
<dbReference type="KEGG" id="sxn:IAG42_01645"/>
<proteinExistence type="predicted"/>
<protein>
    <submittedName>
        <fullName evidence="1">Uncharacterized protein</fullName>
    </submittedName>
</protein>